<reference evidence="1 2" key="2">
    <citation type="journal article" date="2014" name="J. Gen. Appl. Microbiol.">
        <title>The early diverging ascomycetous budding yeast Saitoella complicata has three histone deacetylases belonging to the Clr6, Hos2, and Rpd3 lineages.</title>
        <authorList>
            <person name="Nishida H."/>
            <person name="Matsumoto T."/>
            <person name="Kondo S."/>
            <person name="Hamamoto M."/>
            <person name="Yoshikawa H."/>
        </authorList>
    </citation>
    <scope>NUCLEOTIDE SEQUENCE [LARGE SCALE GENOMIC DNA]</scope>
    <source>
        <strain evidence="1 2">NRRL Y-17804</strain>
    </source>
</reference>
<reference evidence="1 2" key="3">
    <citation type="journal article" date="2015" name="Genome Announc.">
        <title>Draft Genome Sequence of the Archiascomycetous Yeast Saitoella complicata.</title>
        <authorList>
            <person name="Yamauchi K."/>
            <person name="Kondo S."/>
            <person name="Hamamoto M."/>
            <person name="Takahashi Y."/>
            <person name="Ogura Y."/>
            <person name="Hayashi T."/>
            <person name="Nishida H."/>
        </authorList>
    </citation>
    <scope>NUCLEOTIDE SEQUENCE [LARGE SCALE GENOMIC DNA]</scope>
    <source>
        <strain evidence="1 2">NRRL Y-17804</strain>
    </source>
</reference>
<reference evidence="1 2" key="1">
    <citation type="journal article" date="2011" name="J. Gen. Appl. Microbiol.">
        <title>Draft genome sequencing of the enigmatic yeast Saitoella complicata.</title>
        <authorList>
            <person name="Nishida H."/>
            <person name="Hamamoto M."/>
            <person name="Sugiyama J."/>
        </authorList>
    </citation>
    <scope>NUCLEOTIDE SEQUENCE [LARGE SCALE GENOMIC DNA]</scope>
    <source>
        <strain evidence="1 2">NRRL Y-17804</strain>
    </source>
</reference>
<organism evidence="1 2">
    <name type="scientific">Saitoella complicata (strain BCRC 22490 / CBS 7301 / JCM 7358 / NBRC 10748 / NRRL Y-17804)</name>
    <dbReference type="NCBI Taxonomy" id="698492"/>
    <lineage>
        <taxon>Eukaryota</taxon>
        <taxon>Fungi</taxon>
        <taxon>Dikarya</taxon>
        <taxon>Ascomycota</taxon>
        <taxon>Taphrinomycotina</taxon>
        <taxon>Taphrinomycotina incertae sedis</taxon>
        <taxon>Saitoella</taxon>
    </lineage>
</organism>
<dbReference type="AlphaFoldDB" id="A0A0E9NDD2"/>
<sequence>MSDKTRQNLLTANLTSTESISLRVAISSQRQRFVSISRTFDPSSIVQRIHFRPTKPNVSWRSYARHTIFLLELSRACLISSSLFLGCCGAEAGGRPLRHRVQLAHGHADSRFPALRYSRNFFCHRVVWRDVYESPHEQRKELGMLHIYTAPITHVEITPEREPNLPQPYRPKAATKHVTTQSPLLTKHAHTWTELLSKRNRRRTTLTPTLSHR</sequence>
<dbReference type="Proteomes" id="UP000033140">
    <property type="component" value="Unassembled WGS sequence"/>
</dbReference>
<evidence type="ECO:0000313" key="2">
    <source>
        <dbReference type="Proteomes" id="UP000033140"/>
    </source>
</evidence>
<protein>
    <submittedName>
        <fullName evidence="1">Uncharacterized protein</fullName>
    </submittedName>
</protein>
<name>A0A0E9NDD2_SAICN</name>
<proteinExistence type="predicted"/>
<gene>
    <name evidence="1" type="ORF">G7K_2050-t1</name>
</gene>
<evidence type="ECO:0000313" key="1">
    <source>
        <dbReference type="EMBL" id="GAO47854.1"/>
    </source>
</evidence>
<comment type="caution">
    <text evidence="1">The sequence shown here is derived from an EMBL/GenBank/DDBJ whole genome shotgun (WGS) entry which is preliminary data.</text>
</comment>
<accession>A0A0E9NDD2</accession>
<dbReference type="EMBL" id="BACD03000011">
    <property type="protein sequence ID" value="GAO47854.1"/>
    <property type="molecule type" value="Genomic_DNA"/>
</dbReference>
<keyword evidence="2" id="KW-1185">Reference proteome</keyword>